<evidence type="ECO:0000256" key="3">
    <source>
        <dbReference type="HAMAP-Rule" id="MF_01400"/>
    </source>
</evidence>
<name>A0ABY2L5E2_9LEPT</name>
<evidence type="ECO:0000256" key="4">
    <source>
        <dbReference type="SAM" id="SignalP"/>
    </source>
</evidence>
<protein>
    <recommendedName>
        <fullName evidence="3">Peptide methionine sulfoxide reductase MsrB</fullName>
        <ecNumber evidence="3">1.8.4.12</ecNumber>
    </recommendedName>
    <alternativeName>
        <fullName evidence="3">Peptide-methionine (R)-S-oxide reductase</fullName>
    </alternativeName>
</protein>
<dbReference type="PROSITE" id="PS51790">
    <property type="entry name" value="MSRB"/>
    <property type="match status" value="1"/>
</dbReference>
<dbReference type="GO" id="GO:0033743">
    <property type="term" value="F:peptide-methionine (R)-S-oxide reductase activity"/>
    <property type="evidence" value="ECO:0007669"/>
    <property type="project" value="UniProtKB-EC"/>
</dbReference>
<dbReference type="NCBIfam" id="TIGR00357">
    <property type="entry name" value="peptide-methionine (R)-S-oxide reductase MsrB"/>
    <property type="match status" value="1"/>
</dbReference>
<feature type="chain" id="PRO_5046288190" description="Peptide methionine sulfoxide reductase MsrB" evidence="4">
    <location>
        <begin position="28"/>
        <end position="175"/>
    </location>
</feature>
<dbReference type="Pfam" id="PF01641">
    <property type="entry name" value="SelR"/>
    <property type="match status" value="1"/>
</dbReference>
<dbReference type="PANTHER" id="PTHR10173:SF59">
    <property type="entry name" value="PEPTIDE METHIONINE SULFOXIDE REDUCTASE MSRA_MSRB"/>
    <property type="match status" value="1"/>
</dbReference>
<evidence type="ECO:0000256" key="1">
    <source>
        <dbReference type="ARBA" id="ARBA00023002"/>
    </source>
</evidence>
<evidence type="ECO:0000313" key="6">
    <source>
        <dbReference type="EMBL" id="TGK49754.1"/>
    </source>
</evidence>
<comment type="similarity">
    <text evidence="3">Belongs to the MsrB Met sulfoxide reductase family.</text>
</comment>
<dbReference type="SUPFAM" id="SSF51316">
    <property type="entry name" value="Mss4-like"/>
    <property type="match status" value="1"/>
</dbReference>
<dbReference type="EC" id="1.8.4.12" evidence="3"/>
<feature type="domain" description="MsrB" evidence="5">
    <location>
        <begin position="36"/>
        <end position="158"/>
    </location>
</feature>
<keyword evidence="4" id="KW-0732">Signal</keyword>
<evidence type="ECO:0000313" key="7">
    <source>
        <dbReference type="Proteomes" id="UP000297617"/>
    </source>
</evidence>
<comment type="caution">
    <text evidence="3">Lacks conserved residue(s) required for the propagation of feature annotation.</text>
</comment>
<keyword evidence="1 3" id="KW-0560">Oxidoreductase</keyword>
<accession>A0ABY2L5E2</accession>
<evidence type="ECO:0000256" key="2">
    <source>
        <dbReference type="ARBA" id="ARBA00048488"/>
    </source>
</evidence>
<feature type="signal peptide" evidence="4">
    <location>
        <begin position="1"/>
        <end position="27"/>
    </location>
</feature>
<proteinExistence type="inferred from homology"/>
<organism evidence="6 7">
    <name type="scientific">Leptospira bouyouniensis</name>
    <dbReference type="NCBI Taxonomy" id="2484911"/>
    <lineage>
        <taxon>Bacteria</taxon>
        <taxon>Pseudomonadati</taxon>
        <taxon>Spirochaetota</taxon>
        <taxon>Spirochaetia</taxon>
        <taxon>Leptospirales</taxon>
        <taxon>Leptospiraceae</taxon>
        <taxon>Leptospira</taxon>
    </lineage>
</organism>
<dbReference type="EMBL" id="RQFD01000010">
    <property type="protein sequence ID" value="TGK49754.1"/>
    <property type="molecule type" value="Genomic_DNA"/>
</dbReference>
<feature type="active site" description="Nucleophile" evidence="3">
    <location>
        <position position="147"/>
    </location>
</feature>
<dbReference type="InterPro" id="IPR028427">
    <property type="entry name" value="Met_Sox_Rdtase_MsrB"/>
</dbReference>
<comment type="caution">
    <text evidence="6">The sequence shown here is derived from an EMBL/GenBank/DDBJ whole genome shotgun (WGS) entry which is preliminary data.</text>
</comment>
<comment type="catalytic activity">
    <reaction evidence="2 3">
        <text>L-methionyl-[protein] + [thioredoxin]-disulfide + H2O = L-methionyl-(R)-S-oxide-[protein] + [thioredoxin]-dithiol</text>
        <dbReference type="Rhea" id="RHEA:24164"/>
        <dbReference type="Rhea" id="RHEA-COMP:10698"/>
        <dbReference type="Rhea" id="RHEA-COMP:10700"/>
        <dbReference type="Rhea" id="RHEA-COMP:12313"/>
        <dbReference type="Rhea" id="RHEA-COMP:12314"/>
        <dbReference type="ChEBI" id="CHEBI:15377"/>
        <dbReference type="ChEBI" id="CHEBI:16044"/>
        <dbReference type="ChEBI" id="CHEBI:29950"/>
        <dbReference type="ChEBI" id="CHEBI:45764"/>
        <dbReference type="ChEBI" id="CHEBI:50058"/>
        <dbReference type="EC" id="1.8.4.12"/>
    </reaction>
</comment>
<dbReference type="PROSITE" id="PS51257">
    <property type="entry name" value="PROKAR_LIPOPROTEIN"/>
    <property type="match status" value="1"/>
</dbReference>
<dbReference type="HAMAP" id="MF_01400">
    <property type="entry name" value="MsrB"/>
    <property type="match status" value="1"/>
</dbReference>
<dbReference type="Proteomes" id="UP000297617">
    <property type="component" value="Unassembled WGS sequence"/>
</dbReference>
<dbReference type="Gene3D" id="2.170.150.20">
    <property type="entry name" value="Peptide methionine sulfoxide reductase"/>
    <property type="match status" value="1"/>
</dbReference>
<keyword evidence="7" id="KW-1185">Reference proteome</keyword>
<sequence>MKRNYLILFQTAIALSMIVWFSCSPVAKENAKKPENPELRKKLTDLQYRVTQEDDTEPAFQNEYWNNHEEGIYVDIVSKEPLFSSKDKFESGTGWPSFTKPLVQSNVVEIEDHSYGMSRTEVRSKKGDSHLGHVFDDGPKPTGKRYCMNSASMEFIPKSKLKERGYENFLSEFKK</sequence>
<dbReference type="PANTHER" id="PTHR10173">
    <property type="entry name" value="METHIONINE SULFOXIDE REDUCTASE"/>
    <property type="match status" value="1"/>
</dbReference>
<reference evidence="7" key="1">
    <citation type="journal article" date="2019" name="PLoS Negl. Trop. Dis.">
        <title>Revisiting the worldwide diversity of Leptospira species in the environment.</title>
        <authorList>
            <person name="Vincent A.T."/>
            <person name="Schiettekatte O."/>
            <person name="Bourhy P."/>
            <person name="Veyrier F.J."/>
            <person name="Picardeau M."/>
        </authorList>
    </citation>
    <scope>NUCLEOTIDE SEQUENCE [LARGE SCALE GENOMIC DNA]</scope>
    <source>
        <strain evidence="7">201800295</strain>
    </source>
</reference>
<dbReference type="InterPro" id="IPR011057">
    <property type="entry name" value="Mss4-like_sf"/>
</dbReference>
<dbReference type="InterPro" id="IPR002579">
    <property type="entry name" value="Met_Sox_Rdtase_MsrB_dom"/>
</dbReference>
<gene>
    <name evidence="3 6" type="primary">msrB</name>
    <name evidence="6" type="ORF">EHQ10_07855</name>
</gene>
<evidence type="ECO:0000259" key="5">
    <source>
        <dbReference type="PROSITE" id="PS51790"/>
    </source>
</evidence>